<name>A0A9W7G7E8_9STRA</name>
<evidence type="ECO:0000313" key="1">
    <source>
        <dbReference type="EMBL" id="GMI36007.1"/>
    </source>
</evidence>
<comment type="caution">
    <text evidence="1">The sequence shown here is derived from an EMBL/GenBank/DDBJ whole genome shotgun (WGS) entry which is preliminary data.</text>
</comment>
<dbReference type="Proteomes" id="UP001165065">
    <property type="component" value="Unassembled WGS sequence"/>
</dbReference>
<dbReference type="EMBL" id="BRYA01000062">
    <property type="protein sequence ID" value="GMI36007.1"/>
    <property type="molecule type" value="Genomic_DNA"/>
</dbReference>
<dbReference type="AlphaFoldDB" id="A0A9W7G7E8"/>
<evidence type="ECO:0000313" key="2">
    <source>
        <dbReference type="Proteomes" id="UP001165065"/>
    </source>
</evidence>
<organism evidence="1 2">
    <name type="scientific">Triparma columacea</name>
    <dbReference type="NCBI Taxonomy" id="722753"/>
    <lineage>
        <taxon>Eukaryota</taxon>
        <taxon>Sar</taxon>
        <taxon>Stramenopiles</taxon>
        <taxon>Ochrophyta</taxon>
        <taxon>Bolidophyceae</taxon>
        <taxon>Parmales</taxon>
        <taxon>Triparmaceae</taxon>
        <taxon>Triparma</taxon>
    </lineage>
</organism>
<dbReference type="OrthoDB" id="45768at2759"/>
<proteinExistence type="predicted"/>
<protein>
    <submittedName>
        <fullName evidence="1">Uncharacterized protein</fullName>
    </submittedName>
</protein>
<accession>A0A9W7G7E8</accession>
<gene>
    <name evidence="1" type="ORF">TrCOL_g4417</name>
</gene>
<reference evidence="2" key="1">
    <citation type="journal article" date="2023" name="Commun. Biol.">
        <title>Genome analysis of Parmales, the sister group of diatoms, reveals the evolutionary specialization of diatoms from phago-mixotrophs to photoautotrophs.</title>
        <authorList>
            <person name="Ban H."/>
            <person name="Sato S."/>
            <person name="Yoshikawa S."/>
            <person name="Yamada K."/>
            <person name="Nakamura Y."/>
            <person name="Ichinomiya M."/>
            <person name="Sato N."/>
            <person name="Blanc-Mathieu R."/>
            <person name="Endo H."/>
            <person name="Kuwata A."/>
            <person name="Ogata H."/>
        </authorList>
    </citation>
    <scope>NUCLEOTIDE SEQUENCE [LARGE SCALE GENOMIC DNA]</scope>
</reference>
<keyword evidence="2" id="KW-1185">Reference proteome</keyword>
<sequence length="182" mass="18835">MASRGYIELAAGVSCIIGAGYLYFGPSSVSTDIPTAVDLWSLNHQGSTDTKPSLAVLNTSSPAGVVPAPMGNLSAAGRSSSASPFSSIEANKPSLFDVKIGYVPPASSVGFDGPVALKNTVVGEVLDVLNDKVGPHGAYHLCRRKAKDGKGAELGWVPTRFLIKLDSSGKEIVPEAPPQLTR</sequence>